<dbReference type="SUPFAM" id="SSF56176">
    <property type="entry name" value="FAD-binding/transporter-associated domain-like"/>
    <property type="match status" value="1"/>
</dbReference>
<evidence type="ECO:0000256" key="13">
    <source>
        <dbReference type="ARBA" id="ARBA00023306"/>
    </source>
</evidence>
<dbReference type="NCBIfam" id="TIGR00179">
    <property type="entry name" value="murB"/>
    <property type="match status" value="1"/>
</dbReference>
<dbReference type="Proteomes" id="UP000179003">
    <property type="component" value="Unassembled WGS sequence"/>
</dbReference>
<dbReference type="GO" id="GO:0005829">
    <property type="term" value="C:cytosol"/>
    <property type="evidence" value="ECO:0007669"/>
    <property type="project" value="TreeGrafter"/>
</dbReference>
<organism evidence="18 19">
    <name type="scientific">Candidatus Campbellbacteria bacterium RIFOXYC2_FULL_35_25</name>
    <dbReference type="NCBI Taxonomy" id="1797582"/>
    <lineage>
        <taxon>Bacteria</taxon>
        <taxon>Candidatus Campbelliibacteriota</taxon>
    </lineage>
</organism>
<dbReference type="HAMAP" id="MF_00037">
    <property type="entry name" value="MurB"/>
    <property type="match status" value="1"/>
</dbReference>
<dbReference type="InterPro" id="IPR036318">
    <property type="entry name" value="FAD-bd_PCMH-like_sf"/>
</dbReference>
<reference evidence="18 19" key="1">
    <citation type="journal article" date="2016" name="Nat. Commun.">
        <title>Thousands of microbial genomes shed light on interconnected biogeochemical processes in an aquifer system.</title>
        <authorList>
            <person name="Anantharaman K."/>
            <person name="Brown C.T."/>
            <person name="Hug L.A."/>
            <person name="Sharon I."/>
            <person name="Castelle C.J."/>
            <person name="Probst A.J."/>
            <person name="Thomas B.C."/>
            <person name="Singh A."/>
            <person name="Wilkins M.J."/>
            <person name="Karaoz U."/>
            <person name="Brodie E.L."/>
            <person name="Williams K.H."/>
            <person name="Hubbard S.S."/>
            <person name="Banfield J.F."/>
        </authorList>
    </citation>
    <scope>NUCLEOTIDE SEQUENCE [LARGE SCALE GENOMIC DNA]</scope>
</reference>
<keyword evidence="6 16" id="KW-0132">Cell division</keyword>
<comment type="caution">
    <text evidence="18">The sequence shown here is derived from an EMBL/GenBank/DDBJ whole genome shotgun (WGS) entry which is preliminary data.</text>
</comment>
<evidence type="ECO:0000256" key="12">
    <source>
        <dbReference type="ARBA" id="ARBA00023002"/>
    </source>
</evidence>
<evidence type="ECO:0000256" key="8">
    <source>
        <dbReference type="ARBA" id="ARBA00022827"/>
    </source>
</evidence>
<dbReference type="EC" id="1.3.1.98" evidence="16"/>
<dbReference type="GO" id="GO:0008762">
    <property type="term" value="F:UDP-N-acetylmuramate dehydrogenase activity"/>
    <property type="evidence" value="ECO:0007669"/>
    <property type="project" value="UniProtKB-UniRule"/>
</dbReference>
<dbReference type="Pfam" id="PF02873">
    <property type="entry name" value="MurB_C"/>
    <property type="match status" value="1"/>
</dbReference>
<keyword evidence="7 16" id="KW-0285">Flavoprotein</keyword>
<comment type="catalytic activity">
    <reaction evidence="15 16">
        <text>UDP-N-acetyl-alpha-D-muramate + NADP(+) = UDP-N-acetyl-3-O-(1-carboxyvinyl)-alpha-D-glucosamine + NADPH + H(+)</text>
        <dbReference type="Rhea" id="RHEA:12248"/>
        <dbReference type="ChEBI" id="CHEBI:15378"/>
        <dbReference type="ChEBI" id="CHEBI:57783"/>
        <dbReference type="ChEBI" id="CHEBI:58349"/>
        <dbReference type="ChEBI" id="CHEBI:68483"/>
        <dbReference type="ChEBI" id="CHEBI:70757"/>
        <dbReference type="EC" id="1.3.1.98"/>
    </reaction>
</comment>
<dbReference type="EMBL" id="MFAE01000006">
    <property type="protein sequence ID" value="OGD67246.1"/>
    <property type="molecule type" value="Genomic_DNA"/>
</dbReference>
<dbReference type="InterPro" id="IPR016166">
    <property type="entry name" value="FAD-bd_PCMH"/>
</dbReference>
<evidence type="ECO:0000256" key="1">
    <source>
        <dbReference type="ARBA" id="ARBA00001974"/>
    </source>
</evidence>
<comment type="subcellular location">
    <subcellularLocation>
        <location evidence="3 16">Cytoplasm</location>
    </subcellularLocation>
</comment>
<keyword evidence="11 16" id="KW-0573">Peptidoglycan synthesis</keyword>
<dbReference type="InterPro" id="IPR036635">
    <property type="entry name" value="MurB_C_sf"/>
</dbReference>
<dbReference type="GO" id="GO:0071555">
    <property type="term" value="P:cell wall organization"/>
    <property type="evidence" value="ECO:0007669"/>
    <property type="project" value="UniProtKB-KW"/>
</dbReference>
<dbReference type="InterPro" id="IPR016169">
    <property type="entry name" value="FAD-bd_PCMH_sub2"/>
</dbReference>
<dbReference type="InterPro" id="IPR003170">
    <property type="entry name" value="MurB"/>
</dbReference>
<keyword evidence="12 16" id="KW-0560">Oxidoreductase</keyword>
<evidence type="ECO:0000256" key="15">
    <source>
        <dbReference type="ARBA" id="ARBA00048914"/>
    </source>
</evidence>
<keyword evidence="14 16" id="KW-0961">Cell wall biogenesis/degradation</keyword>
<keyword evidence="13 16" id="KW-0131">Cell cycle</keyword>
<evidence type="ECO:0000256" key="7">
    <source>
        <dbReference type="ARBA" id="ARBA00022630"/>
    </source>
</evidence>
<keyword evidence="10 16" id="KW-0133">Cell shape</keyword>
<dbReference type="GO" id="GO:0008360">
    <property type="term" value="P:regulation of cell shape"/>
    <property type="evidence" value="ECO:0007669"/>
    <property type="project" value="UniProtKB-KW"/>
</dbReference>
<protein>
    <recommendedName>
        <fullName evidence="16">UDP-N-acetylenolpyruvoylglucosamine reductase</fullName>
        <ecNumber evidence="16">1.3.1.98</ecNumber>
    </recommendedName>
    <alternativeName>
        <fullName evidence="16">UDP-N-acetylmuramate dehydrogenase</fullName>
    </alternativeName>
</protein>
<evidence type="ECO:0000256" key="5">
    <source>
        <dbReference type="ARBA" id="ARBA00022490"/>
    </source>
</evidence>
<evidence type="ECO:0000313" key="19">
    <source>
        <dbReference type="Proteomes" id="UP000179003"/>
    </source>
</evidence>
<dbReference type="Gene3D" id="3.30.43.10">
    <property type="entry name" value="Uridine Diphospho-n-acetylenolpyruvylglucosamine Reductase, domain 2"/>
    <property type="match status" value="1"/>
</dbReference>
<keyword evidence="5 16" id="KW-0963">Cytoplasm</keyword>
<keyword evidence="9 16" id="KW-0521">NADP</keyword>
<evidence type="ECO:0000256" key="6">
    <source>
        <dbReference type="ARBA" id="ARBA00022618"/>
    </source>
</evidence>
<dbReference type="GO" id="GO:0071949">
    <property type="term" value="F:FAD binding"/>
    <property type="evidence" value="ECO:0007669"/>
    <property type="project" value="InterPro"/>
</dbReference>
<evidence type="ECO:0000256" key="10">
    <source>
        <dbReference type="ARBA" id="ARBA00022960"/>
    </source>
</evidence>
<dbReference type="GO" id="GO:0051301">
    <property type="term" value="P:cell division"/>
    <property type="evidence" value="ECO:0007669"/>
    <property type="project" value="UniProtKB-KW"/>
</dbReference>
<dbReference type="Pfam" id="PF01565">
    <property type="entry name" value="FAD_binding_4"/>
    <property type="match status" value="1"/>
</dbReference>
<dbReference type="GO" id="GO:0009252">
    <property type="term" value="P:peptidoglycan biosynthetic process"/>
    <property type="evidence" value="ECO:0007669"/>
    <property type="project" value="UniProtKB-UniRule"/>
</dbReference>
<dbReference type="NCBIfam" id="NF000755">
    <property type="entry name" value="PRK00046.1"/>
    <property type="match status" value="1"/>
</dbReference>
<dbReference type="Gene3D" id="3.90.78.10">
    <property type="entry name" value="UDP-N-acetylenolpyruvoylglucosamine reductase, C-terminal domain"/>
    <property type="match status" value="1"/>
</dbReference>
<comment type="pathway">
    <text evidence="4 16">Cell wall biogenesis; peptidoglycan biosynthesis.</text>
</comment>
<evidence type="ECO:0000259" key="17">
    <source>
        <dbReference type="PROSITE" id="PS51387"/>
    </source>
</evidence>
<evidence type="ECO:0000256" key="4">
    <source>
        <dbReference type="ARBA" id="ARBA00004752"/>
    </source>
</evidence>
<evidence type="ECO:0000256" key="11">
    <source>
        <dbReference type="ARBA" id="ARBA00022984"/>
    </source>
</evidence>
<keyword evidence="8 16" id="KW-0274">FAD</keyword>
<evidence type="ECO:0000256" key="9">
    <source>
        <dbReference type="ARBA" id="ARBA00022857"/>
    </source>
</evidence>
<accession>A0A1F5EJ65</accession>
<evidence type="ECO:0000313" key="18">
    <source>
        <dbReference type="EMBL" id="OGD67246.1"/>
    </source>
</evidence>
<evidence type="ECO:0000256" key="2">
    <source>
        <dbReference type="ARBA" id="ARBA00003921"/>
    </source>
</evidence>
<dbReference type="PROSITE" id="PS51387">
    <property type="entry name" value="FAD_PCMH"/>
    <property type="match status" value="1"/>
</dbReference>
<evidence type="ECO:0000256" key="16">
    <source>
        <dbReference type="HAMAP-Rule" id="MF_00037"/>
    </source>
</evidence>
<comment type="cofactor">
    <cofactor evidence="1 16">
        <name>FAD</name>
        <dbReference type="ChEBI" id="CHEBI:57692"/>
    </cofactor>
</comment>
<dbReference type="PANTHER" id="PTHR21071">
    <property type="entry name" value="UDP-N-ACETYLENOLPYRUVOYLGLUCOSAMINE REDUCTASE"/>
    <property type="match status" value="1"/>
</dbReference>
<dbReference type="PANTHER" id="PTHR21071:SF4">
    <property type="entry name" value="UDP-N-ACETYLENOLPYRUVOYLGLUCOSAMINE REDUCTASE"/>
    <property type="match status" value="1"/>
</dbReference>
<evidence type="ECO:0000256" key="3">
    <source>
        <dbReference type="ARBA" id="ARBA00004496"/>
    </source>
</evidence>
<comment type="similarity">
    <text evidence="16">Belongs to the MurB family.</text>
</comment>
<dbReference type="InterPro" id="IPR006094">
    <property type="entry name" value="Oxid_FAD_bind_N"/>
</dbReference>
<feature type="active site" evidence="16">
    <location>
        <position position="351"/>
    </location>
</feature>
<proteinExistence type="inferred from homology"/>
<feature type="domain" description="FAD-binding PCMH-type" evidence="17">
    <location>
        <begin position="17"/>
        <end position="189"/>
    </location>
</feature>
<dbReference type="InterPro" id="IPR016167">
    <property type="entry name" value="FAD-bd_PCMH_sub1"/>
</dbReference>
<comment type="function">
    <text evidence="2 16">Cell wall formation.</text>
</comment>
<dbReference type="AlphaFoldDB" id="A0A1F5EJ65"/>
<comment type="caution">
    <text evidence="16">Lacks conserved residue(s) required for the propagation of feature annotation.</text>
</comment>
<sequence>MQMQQNISLADFCTFKTGGLAKYFVVVKNIEGLKQAVNFATQNSLPVFVLGCGSNLLISDEGVYGLIIKIEMKGIEFEELNTNTVQVSAGAGEIWDELVEKCVEKGLYGLENLSLVPGTVGASVVQNIEAYGGRVQDVVDWVEVFDIKTNEIKKIPKENCEFGYKDSIFKKESGENLVVVRVGFSLKKEGVLQFGYKDVERLILERGIKEVSLQGLRNIIVEIRKNKFPDLKKTGTAGSFFKNPVVNKKQLEDLKNLFPDLQYYSCDQNFLRIDNGKETSENAENFRIALAYILDKGLGLKGVREGCVGSHEKQSLVLVNYGEATSTEIKNLAQKITEEVKEKTGLDIEPEVVFWN</sequence>
<dbReference type="InterPro" id="IPR011601">
    <property type="entry name" value="MurB_C"/>
</dbReference>
<feature type="active site" description="Proton donor" evidence="16">
    <location>
        <position position="239"/>
    </location>
</feature>
<evidence type="ECO:0000256" key="14">
    <source>
        <dbReference type="ARBA" id="ARBA00023316"/>
    </source>
</evidence>
<name>A0A1F5EJ65_9BACT</name>
<dbReference type="Gene3D" id="3.30.465.10">
    <property type="match status" value="1"/>
</dbReference>
<gene>
    <name evidence="16" type="primary">murB</name>
    <name evidence="18" type="ORF">A2442_00540</name>
</gene>
<dbReference type="SUPFAM" id="SSF56194">
    <property type="entry name" value="Uridine diphospho-N-Acetylenolpyruvylglucosamine reductase, MurB, C-terminal domain"/>
    <property type="match status" value="1"/>
</dbReference>
<dbReference type="UniPathway" id="UPA00219"/>
<dbReference type="STRING" id="1797582.A2442_00540"/>